<sequence>MLTQKIMGSYAMLGMNFQPEQSTQRLRDSSALFESQLNDLRAFPINDAVTQQLEKVTTGWASLKPKLDQAPQKEQAAALSQELDALMASANQAVTLITEAAGGGAGEIVNLSGRQRMLSQRMNALYMLRAWGATGFDFEAEFKKAVAEFKQAHTKLAASGLTTPQIKAILERTEKSFIWFERSAIKQSDTYVPALVLRAADRILKEMNDATAQYASL</sequence>
<comment type="caution">
    <text evidence="6">The sequence shown here is derived from an EMBL/GenBank/DDBJ whole genome shotgun (WGS) entry which is preliminary data.</text>
</comment>
<evidence type="ECO:0000259" key="5">
    <source>
        <dbReference type="Pfam" id="PF13675"/>
    </source>
</evidence>
<accession>A0A6N4E0K0</accession>
<dbReference type="Proteomes" id="UP000250928">
    <property type="component" value="Unassembled WGS sequence"/>
</dbReference>
<dbReference type="Pfam" id="PF13675">
    <property type="entry name" value="PilJ"/>
    <property type="match status" value="1"/>
</dbReference>
<feature type="domain" description="NarX-like N-terminal" evidence="5">
    <location>
        <begin position="104"/>
        <end position="167"/>
    </location>
</feature>
<evidence type="ECO:0000256" key="2">
    <source>
        <dbReference type="ARBA" id="ARBA00022692"/>
    </source>
</evidence>
<comment type="subcellular location">
    <subcellularLocation>
        <location evidence="1">Membrane</location>
        <topology evidence="1">Multi-pass membrane protein</topology>
    </subcellularLocation>
</comment>
<evidence type="ECO:0000313" key="6">
    <source>
        <dbReference type="EMBL" id="PUE03422.1"/>
    </source>
</evidence>
<evidence type="ECO:0000313" key="7">
    <source>
        <dbReference type="Proteomes" id="UP000250928"/>
    </source>
</evidence>
<proteinExistence type="predicted"/>
<protein>
    <recommendedName>
        <fullName evidence="5">NarX-like N-terminal domain-containing protein</fullName>
    </recommendedName>
</protein>
<keyword evidence="2" id="KW-0812">Transmembrane</keyword>
<dbReference type="AlphaFoldDB" id="A0A6N4E0K0"/>
<dbReference type="EMBL" id="PQCO01000160">
    <property type="protein sequence ID" value="PUE03422.1"/>
    <property type="molecule type" value="Genomic_DNA"/>
</dbReference>
<evidence type="ECO:0000256" key="4">
    <source>
        <dbReference type="ARBA" id="ARBA00023136"/>
    </source>
</evidence>
<keyword evidence="4" id="KW-0472">Membrane</keyword>
<dbReference type="InterPro" id="IPR029095">
    <property type="entry name" value="NarX-like_N"/>
</dbReference>
<reference evidence="6 7" key="1">
    <citation type="submission" date="2018-01" db="EMBL/GenBank/DDBJ databases">
        <title>Novel co-symbiosis in the lucinid bivalve Phacoides pectinatus.</title>
        <authorList>
            <person name="Lim S.J."/>
            <person name="Davis B.G."/>
            <person name="Gill D.E."/>
            <person name="Engel A.S."/>
            <person name="Anderson L.C."/>
            <person name="Campbell B.J."/>
        </authorList>
    </citation>
    <scope>NUCLEOTIDE SEQUENCE [LARGE SCALE GENOMIC DNA]</scope>
    <source>
        <strain evidence="6">N3_P5</strain>
    </source>
</reference>
<organism evidence="6 7">
    <name type="scientific">Candidatus Sedimenticola endophacoides</name>
    <dbReference type="NCBI Taxonomy" id="2548426"/>
    <lineage>
        <taxon>Bacteria</taxon>
        <taxon>Pseudomonadati</taxon>
        <taxon>Pseudomonadota</taxon>
        <taxon>Gammaproteobacteria</taxon>
        <taxon>Chromatiales</taxon>
        <taxon>Sedimenticolaceae</taxon>
        <taxon>Sedimenticola</taxon>
    </lineage>
</organism>
<name>A0A6N4E0K0_9GAMM</name>
<dbReference type="GO" id="GO:0016020">
    <property type="term" value="C:membrane"/>
    <property type="evidence" value="ECO:0007669"/>
    <property type="project" value="UniProtKB-SubCell"/>
</dbReference>
<gene>
    <name evidence="6" type="ORF">C3L24_04650</name>
</gene>
<evidence type="ECO:0000256" key="1">
    <source>
        <dbReference type="ARBA" id="ARBA00004141"/>
    </source>
</evidence>
<keyword evidence="3" id="KW-1133">Transmembrane helix</keyword>
<evidence type="ECO:0000256" key="3">
    <source>
        <dbReference type="ARBA" id="ARBA00022989"/>
    </source>
</evidence>